<gene>
    <name evidence="3" type="ORF">PFISCL1PPCAC_27424</name>
</gene>
<keyword evidence="4" id="KW-1185">Reference proteome</keyword>
<feature type="compositionally biased region" description="Polar residues" evidence="1">
    <location>
        <begin position="30"/>
        <end position="40"/>
    </location>
</feature>
<keyword evidence="2" id="KW-1133">Transmembrane helix</keyword>
<keyword evidence="2" id="KW-0472">Membrane</keyword>
<sequence length="146" mass="16001">SLIRSAWSHPLMSPVVPPSLPPSPPPSPEAANSSHLSPSKPTARMLRYSECSEMDSDWGEPWAGVPAWAVWSFIACGIVIVAVLALDYCVIRRNALGNTCCTRSKQKSRAAANQSSLQQAAHQKRSTNMLLNKMSRNVQLEPQDIY</sequence>
<keyword evidence="2" id="KW-0812">Transmembrane</keyword>
<evidence type="ECO:0000313" key="3">
    <source>
        <dbReference type="EMBL" id="GMT36127.1"/>
    </source>
</evidence>
<organism evidence="3 4">
    <name type="scientific">Pristionchus fissidentatus</name>
    <dbReference type="NCBI Taxonomy" id="1538716"/>
    <lineage>
        <taxon>Eukaryota</taxon>
        <taxon>Metazoa</taxon>
        <taxon>Ecdysozoa</taxon>
        <taxon>Nematoda</taxon>
        <taxon>Chromadorea</taxon>
        <taxon>Rhabditida</taxon>
        <taxon>Rhabditina</taxon>
        <taxon>Diplogasteromorpha</taxon>
        <taxon>Diplogasteroidea</taxon>
        <taxon>Neodiplogasteridae</taxon>
        <taxon>Pristionchus</taxon>
    </lineage>
</organism>
<evidence type="ECO:0000256" key="1">
    <source>
        <dbReference type="SAM" id="MobiDB-lite"/>
    </source>
</evidence>
<name>A0AAV5WVN0_9BILA</name>
<feature type="compositionally biased region" description="Pro residues" evidence="1">
    <location>
        <begin position="15"/>
        <end position="28"/>
    </location>
</feature>
<proteinExistence type="predicted"/>
<protein>
    <submittedName>
        <fullName evidence="3">Uncharacterized protein</fullName>
    </submittedName>
</protein>
<feature type="transmembrane region" description="Helical" evidence="2">
    <location>
        <begin position="68"/>
        <end position="86"/>
    </location>
</feature>
<feature type="non-terminal residue" evidence="3">
    <location>
        <position position="1"/>
    </location>
</feature>
<evidence type="ECO:0000256" key="2">
    <source>
        <dbReference type="SAM" id="Phobius"/>
    </source>
</evidence>
<dbReference type="Proteomes" id="UP001432322">
    <property type="component" value="Unassembled WGS sequence"/>
</dbReference>
<comment type="caution">
    <text evidence="3">The sequence shown here is derived from an EMBL/GenBank/DDBJ whole genome shotgun (WGS) entry which is preliminary data.</text>
</comment>
<accession>A0AAV5WVN0</accession>
<evidence type="ECO:0000313" key="4">
    <source>
        <dbReference type="Proteomes" id="UP001432322"/>
    </source>
</evidence>
<feature type="region of interest" description="Disordered" evidence="1">
    <location>
        <begin position="1"/>
        <end position="41"/>
    </location>
</feature>
<reference evidence="3" key="1">
    <citation type="submission" date="2023-10" db="EMBL/GenBank/DDBJ databases">
        <title>Genome assembly of Pristionchus species.</title>
        <authorList>
            <person name="Yoshida K."/>
            <person name="Sommer R.J."/>
        </authorList>
    </citation>
    <scope>NUCLEOTIDE SEQUENCE</scope>
    <source>
        <strain evidence="3">RS5133</strain>
    </source>
</reference>
<dbReference type="EMBL" id="BTSY01000007">
    <property type="protein sequence ID" value="GMT36127.1"/>
    <property type="molecule type" value="Genomic_DNA"/>
</dbReference>
<dbReference type="AlphaFoldDB" id="A0AAV5WVN0"/>